<evidence type="ECO:0000256" key="6">
    <source>
        <dbReference type="ARBA" id="ARBA00022824"/>
    </source>
</evidence>
<evidence type="ECO:0000256" key="9">
    <source>
        <dbReference type="ARBA" id="ARBA00023136"/>
    </source>
</evidence>
<evidence type="ECO:0000256" key="12">
    <source>
        <dbReference type="RuleBase" id="RU368094"/>
    </source>
</evidence>
<dbReference type="GO" id="GO:0003882">
    <property type="term" value="F:CDP-diacylglycerol-serine O-phosphatidyltransferase activity"/>
    <property type="evidence" value="ECO:0007669"/>
    <property type="project" value="UniProtKB-UniRule"/>
</dbReference>
<evidence type="ECO:0000313" key="14">
    <source>
        <dbReference type="EMBL" id="JAC78732.1"/>
    </source>
</evidence>
<sequence>MLLTVSVGFELMELTFQHWLPNFNECWWDSWILDVAICNNIGIVVGMALVAHFKGKTYHWSGVSSQKSVVAKVTRGLGQFLPYSFDSIEWEWMSGPTRLVQCLIPCAMNLQFKVVAFFLKYILWIPPTNPLNTIRLIIWFLMCLPATLEYYEYINNPSTVIKIGYFAWLTMFVTVVEILICIKFGRGMFTAPWPPRVLWFWGAMSAGFAAFLCTWYLVSFLKKRRKSHAE</sequence>
<name>A0A061R748_9CHLO</name>
<keyword evidence="3 12" id="KW-0444">Lipid biosynthesis</keyword>
<evidence type="ECO:0000256" key="7">
    <source>
        <dbReference type="ARBA" id="ARBA00022989"/>
    </source>
</evidence>
<dbReference type="EMBL" id="GBEZ01017612">
    <property type="protein sequence ID" value="JAC68737.1"/>
    <property type="molecule type" value="Transcribed_RNA"/>
</dbReference>
<reference evidence="13" key="1">
    <citation type="submission" date="2014-05" db="EMBL/GenBank/DDBJ databases">
        <title>The transcriptome of the halophilic microalga Tetraselmis sp. GSL018 isolated from the Great Salt Lake, Utah.</title>
        <authorList>
            <person name="Jinkerson R.E."/>
            <person name="D'Adamo S."/>
            <person name="Posewitz M.C."/>
        </authorList>
    </citation>
    <scope>NUCLEOTIDE SEQUENCE</scope>
    <source>
        <strain evidence="13">GSL018</strain>
    </source>
</reference>
<dbReference type="EC" id="2.7.8.8" evidence="12"/>
<dbReference type="UniPathway" id="UPA00558">
    <property type="reaction ID" value="UER00615"/>
</dbReference>
<evidence type="ECO:0000313" key="13">
    <source>
        <dbReference type="EMBL" id="JAC68737.1"/>
    </source>
</evidence>
<evidence type="ECO:0000256" key="1">
    <source>
        <dbReference type="ARBA" id="ARBA00004477"/>
    </source>
</evidence>
<keyword evidence="9 12" id="KW-0472">Membrane</keyword>
<protein>
    <recommendedName>
        <fullName evidence="12">CDP-diacylglycerol--serine O-phosphatidyltransferase</fullName>
        <ecNumber evidence="12">2.7.8.8</ecNumber>
    </recommendedName>
    <alternativeName>
        <fullName evidence="12">Phosphatidylserine synthase</fullName>
    </alternativeName>
</protein>
<evidence type="ECO:0000256" key="2">
    <source>
        <dbReference type="ARBA" id="ARBA00005189"/>
    </source>
</evidence>
<comment type="catalytic activity">
    <reaction evidence="12">
        <text>a CDP-1,2-diacyl-sn-glycerol + L-serine = a 1,2-diacyl-sn-glycero-3-phospho-L-serine + CMP + H(+)</text>
        <dbReference type="Rhea" id="RHEA:16913"/>
        <dbReference type="ChEBI" id="CHEBI:15378"/>
        <dbReference type="ChEBI" id="CHEBI:33384"/>
        <dbReference type="ChEBI" id="CHEBI:57262"/>
        <dbReference type="ChEBI" id="CHEBI:58332"/>
        <dbReference type="ChEBI" id="CHEBI:60377"/>
        <dbReference type="EC" id="2.7.8.8"/>
    </reaction>
</comment>
<comment type="similarity">
    <text evidence="12">Belongs to the CDP-alcohol phosphatidyltransferase class-I family.</text>
</comment>
<evidence type="ECO:0000256" key="5">
    <source>
        <dbReference type="ARBA" id="ARBA00022692"/>
    </source>
</evidence>
<dbReference type="Pfam" id="PF03034">
    <property type="entry name" value="PSS"/>
    <property type="match status" value="1"/>
</dbReference>
<feature type="transmembrane region" description="Helical" evidence="12">
    <location>
        <begin position="197"/>
        <end position="218"/>
    </location>
</feature>
<keyword evidence="6 12" id="KW-0256">Endoplasmic reticulum</keyword>
<keyword evidence="8 12" id="KW-0443">Lipid metabolism</keyword>
<keyword evidence="5 12" id="KW-0812">Transmembrane</keyword>
<accession>A0A061R748</accession>
<comment type="caution">
    <text evidence="12">Lacks conserved residue(s) required for the propagation of feature annotation.</text>
</comment>
<dbReference type="PANTHER" id="PTHR15362">
    <property type="entry name" value="PHOSPHATIDYLINOSITOL SYNTHASE"/>
    <property type="match status" value="1"/>
</dbReference>
<organism evidence="13">
    <name type="scientific">Tetraselmis sp. GSL018</name>
    <dbReference type="NCBI Taxonomy" id="582737"/>
    <lineage>
        <taxon>Eukaryota</taxon>
        <taxon>Viridiplantae</taxon>
        <taxon>Chlorophyta</taxon>
        <taxon>core chlorophytes</taxon>
        <taxon>Chlorodendrophyceae</taxon>
        <taxon>Chlorodendrales</taxon>
        <taxon>Chlorodendraceae</taxon>
        <taxon>Tetraselmis</taxon>
    </lineage>
</organism>
<proteinExistence type="inferred from homology"/>
<dbReference type="GO" id="GO:0005789">
    <property type="term" value="C:endoplasmic reticulum membrane"/>
    <property type="evidence" value="ECO:0007669"/>
    <property type="project" value="UniProtKB-SubCell"/>
</dbReference>
<feature type="transmembrane region" description="Helical" evidence="12">
    <location>
        <begin position="31"/>
        <end position="51"/>
    </location>
</feature>
<comment type="function">
    <text evidence="12">Catalyzes a base-exchange reaction in which the polar head group of phosphatidylethanolamine (PE) is replaced by L-serine.</text>
</comment>
<dbReference type="EMBL" id="GBEZ01006679">
    <property type="protein sequence ID" value="JAC78732.1"/>
    <property type="molecule type" value="Transcribed_RNA"/>
</dbReference>
<dbReference type="GO" id="GO:0006659">
    <property type="term" value="P:phosphatidylserine biosynthetic process"/>
    <property type="evidence" value="ECO:0007669"/>
    <property type="project" value="UniProtKB-UniRule"/>
</dbReference>
<dbReference type="GO" id="GO:0006646">
    <property type="term" value="P:phosphatidylethanolamine biosynthetic process"/>
    <property type="evidence" value="ECO:0007669"/>
    <property type="project" value="UniProtKB-UniPathway"/>
</dbReference>
<feature type="transmembrane region" description="Helical" evidence="12">
    <location>
        <begin position="165"/>
        <end position="185"/>
    </location>
</feature>
<dbReference type="InterPro" id="IPR004277">
    <property type="entry name" value="PSS"/>
</dbReference>
<keyword evidence="11 12" id="KW-1208">Phospholipid metabolism</keyword>
<dbReference type="GO" id="GO:0106245">
    <property type="term" value="F:L-serine-phosphatidylethanolamine phosphatidyltransferase activity"/>
    <property type="evidence" value="ECO:0007669"/>
    <property type="project" value="InterPro"/>
</dbReference>
<evidence type="ECO:0000256" key="8">
    <source>
        <dbReference type="ARBA" id="ARBA00023098"/>
    </source>
</evidence>
<comment type="subcellular location">
    <subcellularLocation>
        <location evidence="1 12">Endoplasmic reticulum membrane</location>
        <topology evidence="1 12">Multi-pass membrane protein</topology>
    </subcellularLocation>
</comment>
<gene>
    <name evidence="13" type="primary">PTDSS2</name>
    <name evidence="14" type="ORF">TSPGSL018_14422</name>
    <name evidence="13" type="ORF">TSPGSL018_8033</name>
</gene>
<evidence type="ECO:0000256" key="4">
    <source>
        <dbReference type="ARBA" id="ARBA00022679"/>
    </source>
</evidence>
<dbReference type="PANTHER" id="PTHR15362:SF7">
    <property type="entry name" value="PHOSPHATIDYLSERINE SYNTHASE 2"/>
    <property type="match status" value="1"/>
</dbReference>
<comment type="pathway">
    <text evidence="12">Phospholipid metabolism; phosphatidylethanolamine biosynthesis; phosphatidylethanolamine from CDP-diacylglycerol: step 1/2.</text>
</comment>
<keyword evidence="7 12" id="KW-1133">Transmembrane helix</keyword>
<evidence type="ECO:0000256" key="3">
    <source>
        <dbReference type="ARBA" id="ARBA00022516"/>
    </source>
</evidence>
<evidence type="ECO:0000256" key="10">
    <source>
        <dbReference type="ARBA" id="ARBA00023209"/>
    </source>
</evidence>
<comment type="pathway">
    <text evidence="2">Lipid metabolism.</text>
</comment>
<keyword evidence="4 12" id="KW-0808">Transferase</keyword>
<evidence type="ECO:0000256" key="11">
    <source>
        <dbReference type="ARBA" id="ARBA00023264"/>
    </source>
</evidence>
<keyword evidence="10 12" id="KW-0594">Phospholipid biosynthesis</keyword>
<dbReference type="AlphaFoldDB" id="A0A061R748"/>